<dbReference type="EMBL" id="MEXN01000003">
    <property type="protein sequence ID" value="OGD04088.1"/>
    <property type="molecule type" value="Genomic_DNA"/>
</dbReference>
<reference evidence="2 3" key="1">
    <citation type="journal article" date="2016" name="Nat. Commun.">
        <title>Thousands of microbial genomes shed light on interconnected biogeochemical processes in an aquifer system.</title>
        <authorList>
            <person name="Anantharaman K."/>
            <person name="Brown C.T."/>
            <person name="Hug L.A."/>
            <person name="Sharon I."/>
            <person name="Castelle C.J."/>
            <person name="Probst A.J."/>
            <person name="Thomas B.C."/>
            <person name="Singh A."/>
            <person name="Wilkins M.J."/>
            <person name="Karaoz U."/>
            <person name="Brodie E.L."/>
            <person name="Williams K.H."/>
            <person name="Hubbard S.S."/>
            <person name="Banfield J.F."/>
        </authorList>
    </citation>
    <scope>NUCLEOTIDE SEQUENCE [LARGE SCALE GENOMIC DNA]</scope>
</reference>
<evidence type="ECO:0000313" key="3">
    <source>
        <dbReference type="Proteomes" id="UP000177080"/>
    </source>
</evidence>
<feature type="domain" description="CYTH" evidence="1">
    <location>
        <begin position="2"/>
        <end position="168"/>
    </location>
</feature>
<sequence>MDTEFEAKFYPVNKDKYRQKLKSIGAKLVIPERKMRRAIFDARFHQEFKCHYIRVRDEGNLISLSAKTHASQTGSLSDQKEVDVEVSNYDKTLQIFEQMGYKPERYQETLRESWEYAGAEITIDTWPGLEPYSEIEAESEEKVKDIATKLGFSWDKKIITAAAEIFADVYHISIDEVLDKVSNITFDNNPFQNLPKYAIINTQSV</sequence>
<dbReference type="InterPro" id="IPR023577">
    <property type="entry name" value="CYTH_domain"/>
</dbReference>
<evidence type="ECO:0000259" key="1">
    <source>
        <dbReference type="PROSITE" id="PS51707"/>
    </source>
</evidence>
<dbReference type="STRING" id="1797259.A2989_01670"/>
<dbReference type="AlphaFoldDB" id="A0A1F4ZD29"/>
<dbReference type="Pfam" id="PF01928">
    <property type="entry name" value="CYTH"/>
    <property type="match status" value="1"/>
</dbReference>
<evidence type="ECO:0000313" key="2">
    <source>
        <dbReference type="EMBL" id="OGD04088.1"/>
    </source>
</evidence>
<proteinExistence type="predicted"/>
<name>A0A1F4ZD29_9BACT</name>
<protein>
    <recommendedName>
        <fullName evidence="1">CYTH domain-containing protein</fullName>
    </recommendedName>
</protein>
<dbReference type="Gene3D" id="2.40.320.10">
    <property type="entry name" value="Hypothetical Protein Pfu-838710-001"/>
    <property type="match status" value="1"/>
</dbReference>
<comment type="caution">
    <text evidence="2">The sequence shown here is derived from an EMBL/GenBank/DDBJ whole genome shotgun (WGS) entry which is preliminary data.</text>
</comment>
<dbReference type="InterPro" id="IPR033469">
    <property type="entry name" value="CYTH-like_dom_sf"/>
</dbReference>
<organism evidence="2 3">
    <name type="scientific">Candidatus Amesbacteria bacterium RIFCSPLOWO2_01_FULL_48_25</name>
    <dbReference type="NCBI Taxonomy" id="1797259"/>
    <lineage>
        <taxon>Bacteria</taxon>
        <taxon>Candidatus Amesiibacteriota</taxon>
    </lineage>
</organism>
<dbReference type="SUPFAM" id="SSF55154">
    <property type="entry name" value="CYTH-like phosphatases"/>
    <property type="match status" value="1"/>
</dbReference>
<accession>A0A1F4ZD29</accession>
<dbReference type="PROSITE" id="PS51707">
    <property type="entry name" value="CYTH"/>
    <property type="match status" value="1"/>
</dbReference>
<gene>
    <name evidence="2" type="ORF">A2989_01670</name>
</gene>
<dbReference type="Proteomes" id="UP000177080">
    <property type="component" value="Unassembled WGS sequence"/>
</dbReference>